<dbReference type="Pfam" id="PF11306">
    <property type="entry name" value="DUF3108"/>
    <property type="match status" value="1"/>
</dbReference>
<sequence>MDMKISALLSFFALLILSALPAHAMSPNEKLVYDVSWTGIKAGTTTQELSTKGSELHIVTTTRSTPWLDTFFRVEDRAESVVVRGSGDRFGFPRYFRNKISEGNHRRLKEARFDQQKLKVESKDLLHKTQRVDDISATTYDPLSIVYYVRTLDLVPGRSLFVDIYDCKKLWNTEVKVLRREEVETPVGRFKTIVVQPMMKADGFFARTGDVKVWLTDDALKIPVMVSTKVKIGKIKAVLTGGSYWPQTATKAD</sequence>
<comment type="caution">
    <text evidence="2">The sequence shown here is derived from an EMBL/GenBank/DDBJ whole genome shotgun (WGS) entry which is preliminary data.</text>
</comment>
<name>A0A6V8MZ96_9BACT</name>
<evidence type="ECO:0008006" key="4">
    <source>
        <dbReference type="Google" id="ProtNLM"/>
    </source>
</evidence>
<proteinExistence type="predicted"/>
<protein>
    <recommendedName>
        <fullName evidence="4">DUF3108 domain-containing protein</fullName>
    </recommendedName>
</protein>
<evidence type="ECO:0000313" key="3">
    <source>
        <dbReference type="Proteomes" id="UP000568888"/>
    </source>
</evidence>
<dbReference type="AlphaFoldDB" id="A0A6V8MZ96"/>
<reference evidence="3" key="1">
    <citation type="submission" date="2020-06" db="EMBL/GenBank/DDBJ databases">
        <title>Draft genomic sequecing of Geomonas sp. Red736.</title>
        <authorList>
            <person name="Itoh H."/>
            <person name="Xu Z.X."/>
            <person name="Ushijima N."/>
            <person name="Masuda Y."/>
            <person name="Shiratori Y."/>
            <person name="Senoo K."/>
        </authorList>
    </citation>
    <scope>NUCLEOTIDE SEQUENCE [LARGE SCALE GENOMIC DNA]</scope>
    <source>
        <strain evidence="3">Red736</strain>
    </source>
</reference>
<dbReference type="InterPro" id="IPR021457">
    <property type="entry name" value="DUF3108"/>
</dbReference>
<dbReference type="Proteomes" id="UP000568888">
    <property type="component" value="Unassembled WGS sequence"/>
</dbReference>
<evidence type="ECO:0000256" key="1">
    <source>
        <dbReference type="SAM" id="SignalP"/>
    </source>
</evidence>
<organism evidence="2 3">
    <name type="scientific">Geomonas paludis</name>
    <dbReference type="NCBI Taxonomy" id="2740185"/>
    <lineage>
        <taxon>Bacteria</taxon>
        <taxon>Pseudomonadati</taxon>
        <taxon>Thermodesulfobacteriota</taxon>
        <taxon>Desulfuromonadia</taxon>
        <taxon>Geobacterales</taxon>
        <taxon>Geobacteraceae</taxon>
        <taxon>Geomonas</taxon>
    </lineage>
</organism>
<keyword evidence="1" id="KW-0732">Signal</keyword>
<dbReference type="EMBL" id="BLXY01000010">
    <property type="protein sequence ID" value="GFO65566.1"/>
    <property type="molecule type" value="Genomic_DNA"/>
</dbReference>
<feature type="signal peptide" evidence="1">
    <location>
        <begin position="1"/>
        <end position="24"/>
    </location>
</feature>
<feature type="chain" id="PRO_5027905809" description="DUF3108 domain-containing protein" evidence="1">
    <location>
        <begin position="25"/>
        <end position="253"/>
    </location>
</feature>
<accession>A0A6V8MZ96</accession>
<gene>
    <name evidence="2" type="ORF">GMPD_34850</name>
</gene>
<evidence type="ECO:0000313" key="2">
    <source>
        <dbReference type="EMBL" id="GFO65566.1"/>
    </source>
</evidence>